<evidence type="ECO:0000256" key="1">
    <source>
        <dbReference type="ARBA" id="ARBA00004651"/>
    </source>
</evidence>
<keyword evidence="6 8" id="KW-1133">Transmembrane helix</keyword>
<feature type="transmembrane region" description="Helical" evidence="8">
    <location>
        <begin position="371"/>
        <end position="394"/>
    </location>
</feature>
<feature type="domain" description="Major facilitator superfamily (MFS) profile" evidence="9">
    <location>
        <begin position="16"/>
        <end position="398"/>
    </location>
</feature>
<dbReference type="CDD" id="cd17320">
    <property type="entry name" value="MFS_MdfA_MDR_like"/>
    <property type="match status" value="1"/>
</dbReference>
<evidence type="ECO:0000256" key="2">
    <source>
        <dbReference type="ARBA" id="ARBA00006236"/>
    </source>
</evidence>
<comment type="subcellular location">
    <subcellularLocation>
        <location evidence="1">Cell membrane</location>
        <topology evidence="1">Multi-pass membrane protein</topology>
    </subcellularLocation>
</comment>
<feature type="transmembrane region" description="Helical" evidence="8">
    <location>
        <begin position="51"/>
        <end position="73"/>
    </location>
</feature>
<evidence type="ECO:0000313" key="11">
    <source>
        <dbReference type="Proteomes" id="UP000030982"/>
    </source>
</evidence>
<dbReference type="PROSITE" id="PS50850">
    <property type="entry name" value="MFS"/>
    <property type="match status" value="1"/>
</dbReference>
<dbReference type="InterPro" id="IPR011701">
    <property type="entry name" value="MFS"/>
</dbReference>
<comment type="similarity">
    <text evidence="2">Belongs to the major facilitator superfamily. Bcr/CmlA family.</text>
</comment>
<sequence>MPLPALNRAGNLSRAWLLVLAFLAMTAPLSTDLYLPGFPRVQQDFGASASGVQLTLTGFLVGMAFGQLGFGAISDRRGRLVPLLCGNVLALGSSVLAALAPSIEVLIAARLLQGLGGAAGVVIARAIIVDLTHGSESARTMSLMMTVGGIAPIVAPSLGAVLQGPVGWRGVMWTLAGLFALMMCAVSLVFRETRPPEARHGASLLGGLRAVVREPRYLLFAALFATTFAVMMTYISASSFVYQDVMGFSAVGYGIAFGINAVGLISSGYISSRLARTVGPLATVRVAVPLLLAFSVLTLVVAVMPAPRWLLAVPIWLSVTTVGFIMGNSSALALDAVRHVSGSGSAGLGFAQFVFGAVVSPLSGIGGAGTALPMAIIMTIAAALAALLLAAAALRARRRATAGATP</sequence>
<keyword evidence="3" id="KW-0813">Transport</keyword>
<dbReference type="InterPro" id="IPR020846">
    <property type="entry name" value="MFS_dom"/>
</dbReference>
<keyword evidence="11" id="KW-1185">Reference proteome</keyword>
<evidence type="ECO:0000256" key="6">
    <source>
        <dbReference type="ARBA" id="ARBA00022989"/>
    </source>
</evidence>
<evidence type="ECO:0000313" key="10">
    <source>
        <dbReference type="EMBL" id="KHL03947.1"/>
    </source>
</evidence>
<dbReference type="SUPFAM" id="SSF103473">
    <property type="entry name" value="MFS general substrate transporter"/>
    <property type="match status" value="1"/>
</dbReference>
<evidence type="ECO:0000256" key="8">
    <source>
        <dbReference type="SAM" id="Phobius"/>
    </source>
</evidence>
<feature type="transmembrane region" description="Helical" evidence="8">
    <location>
        <begin position="282"/>
        <end position="303"/>
    </location>
</feature>
<feature type="transmembrane region" description="Helical" evidence="8">
    <location>
        <begin position="106"/>
        <end position="128"/>
    </location>
</feature>
<dbReference type="GO" id="GO:0005886">
    <property type="term" value="C:plasma membrane"/>
    <property type="evidence" value="ECO:0007669"/>
    <property type="project" value="UniProtKB-SubCell"/>
</dbReference>
<dbReference type="PANTHER" id="PTHR23502:SF132">
    <property type="entry name" value="POLYAMINE TRANSPORTER 2-RELATED"/>
    <property type="match status" value="1"/>
</dbReference>
<evidence type="ECO:0000256" key="7">
    <source>
        <dbReference type="ARBA" id="ARBA00023136"/>
    </source>
</evidence>
<evidence type="ECO:0000256" key="3">
    <source>
        <dbReference type="ARBA" id="ARBA00022448"/>
    </source>
</evidence>
<feature type="transmembrane region" description="Helical" evidence="8">
    <location>
        <begin position="12"/>
        <end position="31"/>
    </location>
</feature>
<dbReference type="InterPro" id="IPR004812">
    <property type="entry name" value="Efflux_drug-R_Bcr/CmlA"/>
</dbReference>
<evidence type="ECO:0000256" key="5">
    <source>
        <dbReference type="ARBA" id="ARBA00022692"/>
    </source>
</evidence>
<dbReference type="PANTHER" id="PTHR23502">
    <property type="entry name" value="MAJOR FACILITATOR SUPERFAMILY"/>
    <property type="match status" value="1"/>
</dbReference>
<name>A0A0B2APR8_9MICC</name>
<dbReference type="Proteomes" id="UP000030982">
    <property type="component" value="Unassembled WGS sequence"/>
</dbReference>
<dbReference type="NCBIfam" id="TIGR00710">
    <property type="entry name" value="efflux_Bcr_CflA"/>
    <property type="match status" value="1"/>
</dbReference>
<dbReference type="InterPro" id="IPR036259">
    <property type="entry name" value="MFS_trans_sf"/>
</dbReference>
<accession>A0A0B2APR8</accession>
<protein>
    <recommendedName>
        <fullName evidence="9">Major facilitator superfamily (MFS) profile domain-containing protein</fullName>
    </recommendedName>
</protein>
<dbReference type="GO" id="GO:1990961">
    <property type="term" value="P:xenobiotic detoxification by transmembrane export across the plasma membrane"/>
    <property type="evidence" value="ECO:0007669"/>
    <property type="project" value="InterPro"/>
</dbReference>
<feature type="transmembrane region" description="Helical" evidence="8">
    <location>
        <begin position="309"/>
        <end position="334"/>
    </location>
</feature>
<dbReference type="Pfam" id="PF07690">
    <property type="entry name" value="MFS_1"/>
    <property type="match status" value="1"/>
</dbReference>
<organism evidence="10 11">
    <name type="scientific">Sinomonas humi</name>
    <dbReference type="NCBI Taxonomy" id="1338436"/>
    <lineage>
        <taxon>Bacteria</taxon>
        <taxon>Bacillati</taxon>
        <taxon>Actinomycetota</taxon>
        <taxon>Actinomycetes</taxon>
        <taxon>Micrococcales</taxon>
        <taxon>Micrococcaceae</taxon>
        <taxon>Sinomonas</taxon>
    </lineage>
</organism>
<evidence type="ECO:0000256" key="4">
    <source>
        <dbReference type="ARBA" id="ARBA00022475"/>
    </source>
</evidence>
<proteinExistence type="inferred from homology"/>
<feature type="transmembrane region" description="Helical" evidence="8">
    <location>
        <begin position="248"/>
        <end position="270"/>
    </location>
</feature>
<dbReference type="EMBL" id="JTDL01000089">
    <property type="protein sequence ID" value="KHL03947.1"/>
    <property type="molecule type" value="Genomic_DNA"/>
</dbReference>
<keyword evidence="4" id="KW-1003">Cell membrane</keyword>
<feature type="transmembrane region" description="Helical" evidence="8">
    <location>
        <begin position="171"/>
        <end position="190"/>
    </location>
</feature>
<feature type="transmembrane region" description="Helical" evidence="8">
    <location>
        <begin position="346"/>
        <end position="365"/>
    </location>
</feature>
<feature type="transmembrane region" description="Helical" evidence="8">
    <location>
        <begin position="140"/>
        <end position="159"/>
    </location>
</feature>
<dbReference type="Gene3D" id="1.20.1720.10">
    <property type="entry name" value="Multidrug resistance protein D"/>
    <property type="match status" value="1"/>
</dbReference>
<gene>
    <name evidence="10" type="ORF">LK10_07805</name>
</gene>
<dbReference type="OrthoDB" id="9814303at2"/>
<comment type="caution">
    <text evidence="10">The sequence shown here is derived from an EMBL/GenBank/DDBJ whole genome shotgun (WGS) entry which is preliminary data.</text>
</comment>
<evidence type="ECO:0000259" key="9">
    <source>
        <dbReference type="PROSITE" id="PS50850"/>
    </source>
</evidence>
<keyword evidence="7 8" id="KW-0472">Membrane</keyword>
<feature type="transmembrane region" description="Helical" evidence="8">
    <location>
        <begin position="80"/>
        <end position="100"/>
    </location>
</feature>
<feature type="transmembrane region" description="Helical" evidence="8">
    <location>
        <begin position="217"/>
        <end position="242"/>
    </location>
</feature>
<dbReference type="RefSeq" id="WP_043121960.1">
    <property type="nucleotide sequence ID" value="NZ_JTDL01000089.1"/>
</dbReference>
<reference evidence="10 11" key="1">
    <citation type="submission" date="2014-09" db="EMBL/GenBank/DDBJ databases">
        <title>Genome sequence of Sinomonas sp. MUSC 117.</title>
        <authorList>
            <person name="Lee L.-H."/>
        </authorList>
    </citation>
    <scope>NUCLEOTIDE SEQUENCE [LARGE SCALE GENOMIC DNA]</scope>
    <source>
        <strain evidence="10 11">MUSC 117</strain>
    </source>
</reference>
<dbReference type="AlphaFoldDB" id="A0A0B2APR8"/>
<dbReference type="GO" id="GO:0042910">
    <property type="term" value="F:xenobiotic transmembrane transporter activity"/>
    <property type="evidence" value="ECO:0007669"/>
    <property type="project" value="InterPro"/>
</dbReference>
<keyword evidence="5 8" id="KW-0812">Transmembrane</keyword>